<sequence length="319" mass="37216">MFLAVDENGIQITAAEAVKNRKYFCSVCAAPVTFKSGSIKLPHFSHHRILDCIRYMYKRESARHLEAKHDLYLKIRGIAPLAMEYYLPEIEQIPDLLVDDELALEIQFSIIPASLIAERSSGYHSLGMEVIWLLDEASIRMDNGMCIPTQFQFSTAYRRSLFTYNTKTKKMHRIILHLHHGCGRWSFTKTEVSAEALLERKEVPAPRKVQLTEHEVGRMIHREKQQKSVLNPTLSFMYHLGVDAKNMPRHLCWSIEAERWILNPPLEWKLFLYHHIEKGTFDMEAFGHFIRMRIVQGSPPKQKVLSELLHGYYMLYNSQ</sequence>
<feature type="domain" description="Competence protein CoiA-like N-terminal" evidence="2">
    <location>
        <begin position="15"/>
        <end position="52"/>
    </location>
</feature>
<dbReference type="Pfam" id="PF06054">
    <property type="entry name" value="CoiA_nuc"/>
    <property type="match status" value="1"/>
</dbReference>
<gene>
    <name evidence="3" type="ORF">AAT16_03435</name>
    <name evidence="4" type="ORF">SAMN05216235_1834</name>
</gene>
<dbReference type="OrthoDB" id="3784230at2"/>
<evidence type="ECO:0000259" key="2">
    <source>
        <dbReference type="Pfam" id="PF25164"/>
    </source>
</evidence>
<reference evidence="5" key="2">
    <citation type="submission" date="2015-04" db="EMBL/GenBank/DDBJ databases">
        <title>Complete genome sequence of Salinicoccus halodurans strain H3B36, isolated from the Qaidam basin of China.</title>
        <authorList>
            <person name="Ma Y."/>
            <person name="Jiang K."/>
            <person name="Xue Y."/>
        </authorList>
    </citation>
    <scope>NUCLEOTIDE SEQUENCE [LARGE SCALE GENOMIC DNA]</scope>
    <source>
        <strain evidence="5">H3B36</strain>
    </source>
</reference>
<dbReference type="Proteomes" id="UP000034029">
    <property type="component" value="Chromosome"/>
</dbReference>
<dbReference type="Proteomes" id="UP000183090">
    <property type="component" value="Unassembled WGS sequence"/>
</dbReference>
<proteinExistence type="predicted"/>
<keyword evidence="5" id="KW-1185">Reference proteome</keyword>
<evidence type="ECO:0000313" key="3">
    <source>
        <dbReference type="EMBL" id="AKG73354.1"/>
    </source>
</evidence>
<dbReference type="InterPro" id="IPR057253">
    <property type="entry name" value="CoiA-like_N"/>
</dbReference>
<evidence type="ECO:0000313" key="5">
    <source>
        <dbReference type="Proteomes" id="UP000034029"/>
    </source>
</evidence>
<accession>A0A0F7HJU7</accession>
<reference evidence="3 5" key="1">
    <citation type="journal article" date="2015" name="Int. J. Syst. Evol. Microbiol.">
        <title>Complete genome sequence of Salinicoccus halodurans H3B36, isolated from the Qaidam Basin in China.</title>
        <authorList>
            <person name="Jiang K."/>
            <person name="Xue Y."/>
            <person name="Ma Y."/>
        </authorList>
    </citation>
    <scope>NUCLEOTIDE SEQUENCE [LARGE SCALE GENOMIC DNA]</scope>
    <source>
        <strain evidence="3 5">H3B36</strain>
    </source>
</reference>
<dbReference type="KEGG" id="shv:AAT16_03435"/>
<reference evidence="4 6" key="3">
    <citation type="submission" date="2016-10" db="EMBL/GenBank/DDBJ databases">
        <authorList>
            <person name="Varghese N."/>
            <person name="Submissions S."/>
        </authorList>
    </citation>
    <scope>NUCLEOTIDE SEQUENCE [LARGE SCALE GENOMIC DNA]</scope>
    <source>
        <strain evidence="4 6">CGMCC 1.6501</strain>
    </source>
</reference>
<dbReference type="AlphaFoldDB" id="A0A0F7HJU7"/>
<dbReference type="EMBL" id="FOTB01000004">
    <property type="protein sequence ID" value="SFK81996.1"/>
    <property type="molecule type" value="Genomic_DNA"/>
</dbReference>
<name>A0A0F7HJU7_9STAP</name>
<feature type="domain" description="Competence protein CoiA nuclease-like" evidence="1">
    <location>
        <begin position="60"/>
        <end position="174"/>
    </location>
</feature>
<protein>
    <submittedName>
        <fullName evidence="4">Competence protein CoiA</fullName>
    </submittedName>
</protein>
<dbReference type="EMBL" id="CP011366">
    <property type="protein sequence ID" value="AKG73354.1"/>
    <property type="molecule type" value="Genomic_DNA"/>
</dbReference>
<evidence type="ECO:0000313" key="4">
    <source>
        <dbReference type="EMBL" id="SFK81996.1"/>
    </source>
</evidence>
<organism evidence="4 6">
    <name type="scientific">Salinicoccus halodurans</name>
    <dbReference type="NCBI Taxonomy" id="407035"/>
    <lineage>
        <taxon>Bacteria</taxon>
        <taxon>Bacillati</taxon>
        <taxon>Bacillota</taxon>
        <taxon>Bacilli</taxon>
        <taxon>Bacillales</taxon>
        <taxon>Staphylococcaceae</taxon>
        <taxon>Salinicoccus</taxon>
    </lineage>
</organism>
<evidence type="ECO:0000313" key="6">
    <source>
        <dbReference type="Proteomes" id="UP000183090"/>
    </source>
</evidence>
<dbReference type="Pfam" id="PF25164">
    <property type="entry name" value="CoiA_N"/>
    <property type="match status" value="1"/>
</dbReference>
<dbReference type="RefSeq" id="WP_046789544.1">
    <property type="nucleotide sequence ID" value="NZ_CP011366.1"/>
</dbReference>
<dbReference type="InterPro" id="IPR010330">
    <property type="entry name" value="CoiA_nuc"/>
</dbReference>
<evidence type="ECO:0000259" key="1">
    <source>
        <dbReference type="Pfam" id="PF06054"/>
    </source>
</evidence>